<evidence type="ECO:0000256" key="3">
    <source>
        <dbReference type="SAM" id="SignalP"/>
    </source>
</evidence>
<keyword evidence="2" id="KW-0472">Membrane</keyword>
<evidence type="ECO:0000256" key="2">
    <source>
        <dbReference type="SAM" id="Phobius"/>
    </source>
</evidence>
<reference evidence="4" key="2">
    <citation type="submission" date="2020-09" db="EMBL/GenBank/DDBJ databases">
        <authorList>
            <person name="Sun Q."/>
            <person name="Ohkuma M."/>
        </authorList>
    </citation>
    <scope>NUCLEOTIDE SEQUENCE</scope>
    <source>
        <strain evidence="4">JCM 3276</strain>
    </source>
</reference>
<keyword evidence="5" id="KW-1185">Reference proteome</keyword>
<evidence type="ECO:0008006" key="6">
    <source>
        <dbReference type="Google" id="ProtNLM"/>
    </source>
</evidence>
<organism evidence="4 5">
    <name type="scientific">Actinokineospora fastidiosa</name>
    <dbReference type="NCBI Taxonomy" id="1816"/>
    <lineage>
        <taxon>Bacteria</taxon>
        <taxon>Bacillati</taxon>
        <taxon>Actinomycetota</taxon>
        <taxon>Actinomycetes</taxon>
        <taxon>Pseudonocardiales</taxon>
        <taxon>Pseudonocardiaceae</taxon>
        <taxon>Actinokineospora</taxon>
    </lineage>
</organism>
<feature type="chain" id="PRO_5037065394" description="Bacterial Ig domain-containing protein" evidence="3">
    <location>
        <begin position="30"/>
        <end position="300"/>
    </location>
</feature>
<feature type="transmembrane region" description="Helical" evidence="2">
    <location>
        <begin position="277"/>
        <end position="297"/>
    </location>
</feature>
<dbReference type="Proteomes" id="UP000660680">
    <property type="component" value="Unassembled WGS sequence"/>
</dbReference>
<reference evidence="4" key="1">
    <citation type="journal article" date="2014" name="Int. J. Syst. Evol. Microbiol.">
        <title>Complete genome sequence of Corynebacterium casei LMG S-19264T (=DSM 44701T), isolated from a smear-ripened cheese.</title>
        <authorList>
            <consortium name="US DOE Joint Genome Institute (JGI-PGF)"/>
            <person name="Walter F."/>
            <person name="Albersmeier A."/>
            <person name="Kalinowski J."/>
            <person name="Ruckert C."/>
        </authorList>
    </citation>
    <scope>NUCLEOTIDE SEQUENCE</scope>
    <source>
        <strain evidence="4">JCM 3276</strain>
    </source>
</reference>
<evidence type="ECO:0000313" key="5">
    <source>
        <dbReference type="Proteomes" id="UP000660680"/>
    </source>
</evidence>
<keyword evidence="3" id="KW-0732">Signal</keyword>
<keyword evidence="2" id="KW-0812">Transmembrane</keyword>
<protein>
    <recommendedName>
        <fullName evidence="6">Bacterial Ig domain-containing protein</fullName>
    </recommendedName>
</protein>
<feature type="region of interest" description="Disordered" evidence="1">
    <location>
        <begin position="118"/>
        <end position="194"/>
    </location>
</feature>
<dbReference type="EMBL" id="BMRB01000001">
    <property type="protein sequence ID" value="GGS16927.1"/>
    <property type="molecule type" value="Genomic_DNA"/>
</dbReference>
<dbReference type="AlphaFoldDB" id="A0A918G3D9"/>
<gene>
    <name evidence="4" type="ORF">GCM10010171_06500</name>
</gene>
<feature type="compositionally biased region" description="Low complexity" evidence="1">
    <location>
        <begin position="121"/>
        <end position="186"/>
    </location>
</feature>
<keyword evidence="2" id="KW-1133">Transmembrane helix</keyword>
<feature type="signal peptide" evidence="3">
    <location>
        <begin position="1"/>
        <end position="29"/>
    </location>
</feature>
<comment type="caution">
    <text evidence="4">The sequence shown here is derived from an EMBL/GenBank/DDBJ whole genome shotgun (WGS) entry which is preliminary data.</text>
</comment>
<accession>A0A918G3D9</accession>
<evidence type="ECO:0000313" key="4">
    <source>
        <dbReference type="EMBL" id="GGS16927.1"/>
    </source>
</evidence>
<evidence type="ECO:0000256" key="1">
    <source>
        <dbReference type="SAM" id="MobiDB-lite"/>
    </source>
</evidence>
<proteinExistence type="predicted"/>
<name>A0A918G3D9_9PSEU</name>
<sequence>MRALGRIVGIAVAAAVVMVALAVVTPASAQQQTTLSARAVPSSGPAGGTFQVEWTIAYPARACTTMYLSWAYGEYEQPRTDLSGAFSVPVPREAEQGTHPISLHCYNAKSGTRFTVRGVIPTTTNPPVTTTTRPPVTTTTRPPVVTRPPVTTTTPPVTTTTTTAPPTTTTTPPTTTDTPTTTATTADEPDDGGLTLDRETIQPGDPLSASGEGCEPYATVRLTSKGETVGETTADAEGAFTAAVEFTRVEPGRHMVVAECGVVLTGSVDQLVTSSTGGGSTALVVLVFFVLAGAAMIRFA</sequence>